<feature type="non-terminal residue" evidence="1">
    <location>
        <position position="206"/>
    </location>
</feature>
<evidence type="ECO:0000313" key="2">
    <source>
        <dbReference type="Proteomes" id="UP000029736"/>
    </source>
</evidence>
<sequence>ANGNILDGHGQFIYEIDFATTAQPVVGFTGDFAPGNWSILQQNNGSVSFAANGASVDFDGPDGIGCFGTGAEASIAIAMPNDGNVTFDYDYTSLDIFGSGWDAFIALVDANGNVTVLVNTINSVNAAGTVNVDVAAGDVLAIGVASVDCTLGPGVATVDNFVFSPLTPDAAGFEPCWGYVTGEDKTAPVIECPDDTDVATVSVPVQ</sequence>
<accession>A0A098RYE1</accession>
<gene>
    <name evidence="1" type="ORF">IX84_30755</name>
</gene>
<dbReference type="Proteomes" id="UP000029736">
    <property type="component" value="Unassembled WGS sequence"/>
</dbReference>
<proteinExistence type="predicted"/>
<evidence type="ECO:0000313" key="1">
    <source>
        <dbReference type="EMBL" id="KGE84940.1"/>
    </source>
</evidence>
<feature type="non-terminal residue" evidence="1">
    <location>
        <position position="1"/>
    </location>
</feature>
<dbReference type="RefSeq" id="WP_044229972.1">
    <property type="nucleotide sequence ID" value="NZ_JPOS01000099.1"/>
</dbReference>
<keyword evidence="2" id="KW-1185">Reference proteome</keyword>
<comment type="caution">
    <text evidence="1">The sequence shown here is derived from an EMBL/GenBank/DDBJ whole genome shotgun (WGS) entry which is preliminary data.</text>
</comment>
<organism evidence="1 2">
    <name type="scientific">Phaeodactylibacter xiamenensis</name>
    <dbReference type="NCBI Taxonomy" id="1524460"/>
    <lineage>
        <taxon>Bacteria</taxon>
        <taxon>Pseudomonadati</taxon>
        <taxon>Bacteroidota</taxon>
        <taxon>Saprospiria</taxon>
        <taxon>Saprospirales</taxon>
        <taxon>Haliscomenobacteraceae</taxon>
        <taxon>Phaeodactylibacter</taxon>
    </lineage>
</organism>
<reference evidence="1 2" key="1">
    <citation type="journal article" date="2014" name="Int. J. Syst. Evol. Microbiol.">
        <title>Phaeodactylibacter xiamenensis gen. nov., sp. nov., a member of the family Saprospiraceae isolated from the marine alga Phaeodactylum tricornutum.</title>
        <authorList>
            <person name="Chen Z.Jr."/>
            <person name="Lei X."/>
            <person name="Lai Q."/>
            <person name="Li Y."/>
            <person name="Zhang B."/>
            <person name="Zhang J."/>
            <person name="Zhang H."/>
            <person name="Yang L."/>
            <person name="Zheng W."/>
            <person name="Tian Y."/>
            <person name="Yu Z."/>
            <person name="Xu H.Jr."/>
            <person name="Zheng T."/>
        </authorList>
    </citation>
    <scope>NUCLEOTIDE SEQUENCE [LARGE SCALE GENOMIC DNA]</scope>
    <source>
        <strain evidence="1 2">KD52</strain>
    </source>
</reference>
<protein>
    <submittedName>
        <fullName evidence="1">Uncharacterized protein</fullName>
    </submittedName>
</protein>
<dbReference type="OrthoDB" id="1081990at2"/>
<dbReference type="AlphaFoldDB" id="A0A098RYE1"/>
<name>A0A098RYE1_9BACT</name>
<dbReference type="EMBL" id="JPOS01000099">
    <property type="protein sequence ID" value="KGE84940.1"/>
    <property type="molecule type" value="Genomic_DNA"/>
</dbReference>